<dbReference type="Proteomes" id="UP000827092">
    <property type="component" value="Unassembled WGS sequence"/>
</dbReference>
<keyword evidence="2" id="KW-1185">Reference proteome</keyword>
<evidence type="ECO:0000313" key="1">
    <source>
        <dbReference type="EMBL" id="KAG8198642.1"/>
    </source>
</evidence>
<protein>
    <recommendedName>
        <fullName evidence="3">Ribosomal protein S8</fullName>
    </recommendedName>
</protein>
<gene>
    <name evidence="1" type="ORF">JTE90_026538</name>
</gene>
<reference evidence="1 2" key="1">
    <citation type="journal article" date="2022" name="Nat. Ecol. Evol.">
        <title>A masculinizing supergene underlies an exaggerated male reproductive morph in a spider.</title>
        <authorList>
            <person name="Hendrickx F."/>
            <person name="De Corte Z."/>
            <person name="Sonet G."/>
            <person name="Van Belleghem S.M."/>
            <person name="Kostlbacher S."/>
            <person name="Vangestel C."/>
        </authorList>
    </citation>
    <scope>NUCLEOTIDE SEQUENCE [LARGE SCALE GENOMIC DNA]</scope>
    <source>
        <strain evidence="1">W744_W776</strain>
    </source>
</reference>
<dbReference type="EMBL" id="JAFNEN010000038">
    <property type="protein sequence ID" value="KAG8198642.1"/>
    <property type="molecule type" value="Genomic_DNA"/>
</dbReference>
<evidence type="ECO:0008006" key="3">
    <source>
        <dbReference type="Google" id="ProtNLM"/>
    </source>
</evidence>
<evidence type="ECO:0000313" key="2">
    <source>
        <dbReference type="Proteomes" id="UP000827092"/>
    </source>
</evidence>
<accession>A0AAV6VPA7</accession>
<organism evidence="1 2">
    <name type="scientific">Oedothorax gibbosus</name>
    <dbReference type="NCBI Taxonomy" id="931172"/>
    <lineage>
        <taxon>Eukaryota</taxon>
        <taxon>Metazoa</taxon>
        <taxon>Ecdysozoa</taxon>
        <taxon>Arthropoda</taxon>
        <taxon>Chelicerata</taxon>
        <taxon>Arachnida</taxon>
        <taxon>Araneae</taxon>
        <taxon>Araneomorphae</taxon>
        <taxon>Entelegynae</taxon>
        <taxon>Araneoidea</taxon>
        <taxon>Linyphiidae</taxon>
        <taxon>Erigoninae</taxon>
        <taxon>Oedothorax</taxon>
    </lineage>
</organism>
<dbReference type="AlphaFoldDB" id="A0AAV6VPA7"/>
<comment type="caution">
    <text evidence="1">The sequence shown here is derived from an EMBL/GenBank/DDBJ whole genome shotgun (WGS) entry which is preliminary data.</text>
</comment>
<name>A0AAV6VPA7_9ARAC</name>
<sequence>MSPPLARVGIITALKPCQSLHQVPLHHKVRVLVSTSNTHQSLSYRTLTDLKALGFIKRNYIPHGKGRKLQIIWDYSGKSARNGLGSQITVNGTETSDLWQ</sequence>
<proteinExistence type="predicted"/>